<evidence type="ECO:0000313" key="2">
    <source>
        <dbReference type="EMBL" id="RCW37702.1"/>
    </source>
</evidence>
<dbReference type="EMBL" id="QPJB01000001">
    <property type="protein sequence ID" value="RCW37702.1"/>
    <property type="molecule type" value="Genomic_DNA"/>
</dbReference>
<organism evidence="2 3">
    <name type="scientific">Marinobacter nauticus</name>
    <name type="common">Marinobacter hydrocarbonoclasticus</name>
    <name type="synonym">Marinobacter aquaeolei</name>
    <dbReference type="NCBI Taxonomy" id="2743"/>
    <lineage>
        <taxon>Bacteria</taxon>
        <taxon>Pseudomonadati</taxon>
        <taxon>Pseudomonadota</taxon>
        <taxon>Gammaproteobacteria</taxon>
        <taxon>Pseudomonadales</taxon>
        <taxon>Marinobacteraceae</taxon>
        <taxon>Marinobacter</taxon>
    </lineage>
</organism>
<evidence type="ECO:0000313" key="1">
    <source>
        <dbReference type="EMBL" id="RBP76855.1"/>
    </source>
</evidence>
<evidence type="ECO:0000313" key="3">
    <source>
        <dbReference type="Proteomes" id="UP000252795"/>
    </source>
</evidence>
<dbReference type="EMBL" id="QNSA01000001">
    <property type="protein sequence ID" value="RBP76855.1"/>
    <property type="molecule type" value="Genomic_DNA"/>
</dbReference>
<reference evidence="2 3" key="1">
    <citation type="submission" date="2018-07" db="EMBL/GenBank/DDBJ databases">
        <title>Freshwater and sediment microbial communities from various areas in North America, analyzing microbe dynamics in response to fracking.</title>
        <authorList>
            <person name="Lamendella R."/>
        </authorList>
    </citation>
    <scope>NUCLEOTIDE SEQUENCE [LARGE SCALE GENOMIC DNA]</scope>
    <source>
        <strain evidence="2 3">114E</strain>
        <strain evidence="1 4">114E_o</strain>
    </source>
</reference>
<accession>A0A368V9A8</accession>
<protein>
    <submittedName>
        <fullName evidence="2">Uncharacterized protein</fullName>
    </submittedName>
</protein>
<dbReference type="Proteomes" id="UP000252795">
    <property type="component" value="Unassembled WGS sequence"/>
</dbReference>
<gene>
    <name evidence="2" type="ORF">DET51_10138</name>
    <name evidence="1" type="ORF">DET64_10138</name>
</gene>
<evidence type="ECO:0000313" key="4">
    <source>
        <dbReference type="Proteomes" id="UP000253065"/>
    </source>
</evidence>
<proteinExistence type="predicted"/>
<comment type="caution">
    <text evidence="2">The sequence shown here is derived from an EMBL/GenBank/DDBJ whole genome shotgun (WGS) entry which is preliminary data.</text>
</comment>
<dbReference type="Proteomes" id="UP000253065">
    <property type="component" value="Unassembled WGS sequence"/>
</dbReference>
<dbReference type="AlphaFoldDB" id="A0A368V9A8"/>
<name>A0A368V9A8_MARNT</name>
<sequence length="80" mass="9310">MTLKCPECGGSAHNFGRHFKAPKKSKKKQWDKIRFLFEHGFRFQKIRVGSGHHDTVPYPETLEEAKEFVVTYKDYAIHSG</sequence>
<keyword evidence="4" id="KW-1185">Reference proteome</keyword>